<gene>
    <name evidence="2" type="ORF">WDU96_12955</name>
</gene>
<comment type="caution">
    <text evidence="2">The sequence shown here is derived from an EMBL/GenBank/DDBJ whole genome shotgun (WGS) entry which is preliminary data.</text>
</comment>
<dbReference type="InterPro" id="IPR011990">
    <property type="entry name" value="TPR-like_helical_dom_sf"/>
</dbReference>
<sequence length="831" mass="88739">MGLSATQLYTRGVEHGNAGRNAAARRDLRLAQARTVDPDLRARIAGTLAYIASRTGDPATAEALCREAMDDTGVSRETQAILFGQLGVLTLMRGENSEARELLTQALDGVVNVTLEDRARAGRMHINRSVAAMLGGDLTMARHDLNHAAAIFADLGEPVERAKALHNLGYVELLAGDLIAALAHMEAARPTFEQESPAAAAQSDLDRAEVLRDAGLTTEAEQLLARVARVFGAHRMRQARAEAELGLARSRLLHDPRDAMRLARAAARRFHSLGSHTWALRAEATEVRAALADDVYGATGERRVVSHRATAMARVPALVGGLQRAGLNSAATAVKLAAQLRSDDGAVVPPGARRAIRVPRDSSLATVLLAEQARARRAESDGDAAAVRRYCARGLDELVRRQADFGSLDLRTSAAVHATPLMVAGLRAAVASRRADVLFDWSERARHLNQSVVPLRPPPDAALAADLAELRQIRQDALGDSWLADPRAEVLRDRVRERQWRDTRGIEIEQRATLSAVRAGLDGDTALLSYVWSGDDVLCVVVTATRTRVIDVASWPTVSALMAGLRADLDVSASMVSGPMARIVRRSLDERLAALSKALLDVPAAWARARRLVITAPGVLNGIPWRMLPGMRGRVFTLATSATSWVTRRGGAVRSGVGFVAGPRVPRAREEVNRSAAFRPAAHLVTGEAATVDAVTELAGRSGTLHVAAHGRHAVDNPMFSGLELANGTLFGYDIDLIPRVPDVVVLSACEVGRSSVRWGEEAIGMTRIWLHAGARCVIAAPVMVADDEACELLGAMHEQLAAGSQPSDALAAASEQTGIIAPFQVHGAGF</sequence>
<evidence type="ECO:0000313" key="2">
    <source>
        <dbReference type="EMBL" id="MEJ1156511.1"/>
    </source>
</evidence>
<proteinExistence type="predicted"/>
<dbReference type="PANTHER" id="PTHR10098">
    <property type="entry name" value="RAPSYN-RELATED"/>
    <property type="match status" value="1"/>
</dbReference>
<dbReference type="EMBL" id="JBBDGL010000005">
    <property type="protein sequence ID" value="MEJ1156511.1"/>
    <property type="molecule type" value="Genomic_DNA"/>
</dbReference>
<dbReference type="Proteomes" id="UP001368654">
    <property type="component" value="Unassembled WGS sequence"/>
</dbReference>
<dbReference type="SUPFAM" id="SSF48452">
    <property type="entry name" value="TPR-like"/>
    <property type="match status" value="2"/>
</dbReference>
<keyword evidence="3" id="KW-1185">Reference proteome</keyword>
<evidence type="ECO:0000259" key="1">
    <source>
        <dbReference type="Pfam" id="PF12770"/>
    </source>
</evidence>
<reference evidence="2 3" key="1">
    <citation type="submission" date="2024-02" db="EMBL/GenBank/DDBJ databases">
        <authorList>
            <person name="Saticioglu I.B."/>
        </authorList>
    </citation>
    <scope>NUCLEOTIDE SEQUENCE [LARGE SCALE GENOMIC DNA]</scope>
    <source>
        <strain evidence="2 3">Mu-86</strain>
    </source>
</reference>
<accession>A0ABU8LWC0</accession>
<feature type="domain" description="CHAT" evidence="1">
    <location>
        <begin position="591"/>
        <end position="815"/>
    </location>
</feature>
<protein>
    <submittedName>
        <fullName evidence="2">CHAT domain-containing protein</fullName>
    </submittedName>
</protein>
<dbReference type="Gene3D" id="1.25.40.10">
    <property type="entry name" value="Tetratricopeptide repeat domain"/>
    <property type="match status" value="1"/>
</dbReference>
<dbReference type="InterPro" id="IPR024983">
    <property type="entry name" value="CHAT_dom"/>
</dbReference>
<name>A0ABU8LWC0_9MICO</name>
<organism evidence="2 3">
    <name type="scientific">Microbacterium marmarense</name>
    <dbReference type="NCBI Taxonomy" id="3122051"/>
    <lineage>
        <taxon>Bacteria</taxon>
        <taxon>Bacillati</taxon>
        <taxon>Actinomycetota</taxon>
        <taxon>Actinomycetes</taxon>
        <taxon>Micrococcales</taxon>
        <taxon>Microbacteriaceae</taxon>
        <taxon>Microbacterium</taxon>
    </lineage>
</organism>
<evidence type="ECO:0000313" key="3">
    <source>
        <dbReference type="Proteomes" id="UP001368654"/>
    </source>
</evidence>
<dbReference type="Pfam" id="PF12770">
    <property type="entry name" value="CHAT"/>
    <property type="match status" value="1"/>
</dbReference>
<dbReference type="RefSeq" id="WP_337338949.1">
    <property type="nucleotide sequence ID" value="NZ_JBBDGL010000005.1"/>
</dbReference>